<keyword evidence="4" id="KW-0503">Monooxygenase</keyword>
<dbReference type="Gene3D" id="3.20.20.30">
    <property type="entry name" value="Luciferase-like domain"/>
    <property type="match status" value="1"/>
</dbReference>
<sequence>MRIGLAVPQYGPFADPTAVVEVARAAETIGFDSLWVCDRVMAPLHPRDLYPGGDGVMPARYATFLDPLPILTLVASVTTRVRLGTSTLNALWQPPMLLARTLSTLDHISGGRLDVGIGLGWSSDEYQAVGVPWAGRGARLDETLDVLLAAWTGDPVEHTGTLWTVPPSRVWPKPVQRPHPPLLLSGFTPAGLARVGQRADGWLGVALPLLAGTWQAIRGHAELAGRDPDALRMPLRVNPMITDAPVDPELVPHQGTVEQVAEYLLAAAEIGADEVLVDFQQTADSTGELLDLAGAMHAALRS</sequence>
<dbReference type="InterPro" id="IPR050172">
    <property type="entry name" value="SsuD_RutA_monooxygenase"/>
</dbReference>
<dbReference type="InterPro" id="IPR011251">
    <property type="entry name" value="Luciferase-like_dom"/>
</dbReference>
<dbReference type="PANTHER" id="PTHR42847">
    <property type="entry name" value="ALKANESULFONATE MONOOXYGENASE"/>
    <property type="match status" value="1"/>
</dbReference>
<dbReference type="SUPFAM" id="SSF51679">
    <property type="entry name" value="Bacterial luciferase-like"/>
    <property type="match status" value="1"/>
</dbReference>
<dbReference type="RefSeq" id="WP_149852519.1">
    <property type="nucleotide sequence ID" value="NZ_VUOB01000052.1"/>
</dbReference>
<dbReference type="NCBIfam" id="TIGR03619">
    <property type="entry name" value="F420_Rv2161c"/>
    <property type="match status" value="1"/>
</dbReference>
<dbReference type="PANTHER" id="PTHR42847:SF4">
    <property type="entry name" value="ALKANESULFONATE MONOOXYGENASE-RELATED"/>
    <property type="match status" value="1"/>
</dbReference>
<evidence type="ECO:0000313" key="7">
    <source>
        <dbReference type="Proteomes" id="UP000323454"/>
    </source>
</evidence>
<dbReference type="InterPro" id="IPR036661">
    <property type="entry name" value="Luciferase-like_sf"/>
</dbReference>
<reference evidence="6 7" key="2">
    <citation type="submission" date="2019-09" db="EMBL/GenBank/DDBJ databases">
        <authorList>
            <person name="Jin C."/>
        </authorList>
    </citation>
    <scope>NUCLEOTIDE SEQUENCE [LARGE SCALE GENOMIC DNA]</scope>
    <source>
        <strain evidence="6 7">AN110305</strain>
    </source>
</reference>
<keyword evidence="3 6" id="KW-0560">Oxidoreductase</keyword>
<comment type="caution">
    <text evidence="6">The sequence shown here is derived from an EMBL/GenBank/DDBJ whole genome shotgun (WGS) entry which is preliminary data.</text>
</comment>
<name>A0A5B2WZF1_9PSEU</name>
<dbReference type="Pfam" id="PF00296">
    <property type="entry name" value="Bac_luciferase"/>
    <property type="match status" value="1"/>
</dbReference>
<keyword evidence="1" id="KW-0285">Flavoprotein</keyword>
<dbReference type="AlphaFoldDB" id="A0A5B2WZF1"/>
<reference evidence="6 7" key="1">
    <citation type="submission" date="2019-09" db="EMBL/GenBank/DDBJ databases">
        <title>Goodfellowia gen. nov., a new genus of the Pseudonocardineae related to Actinoalloteichus, containing Goodfellowia coeruleoviolacea gen. nov., comb. nov. gen. nov., comb. nov.</title>
        <authorList>
            <person name="Labeda D."/>
        </authorList>
    </citation>
    <scope>NUCLEOTIDE SEQUENCE [LARGE SCALE GENOMIC DNA]</scope>
    <source>
        <strain evidence="6 7">AN110305</strain>
    </source>
</reference>
<organism evidence="6 7">
    <name type="scientific">Solihabitans fulvus</name>
    <dbReference type="NCBI Taxonomy" id="1892852"/>
    <lineage>
        <taxon>Bacteria</taxon>
        <taxon>Bacillati</taxon>
        <taxon>Actinomycetota</taxon>
        <taxon>Actinomycetes</taxon>
        <taxon>Pseudonocardiales</taxon>
        <taxon>Pseudonocardiaceae</taxon>
        <taxon>Solihabitans</taxon>
    </lineage>
</organism>
<feature type="domain" description="Luciferase-like" evidence="5">
    <location>
        <begin position="14"/>
        <end position="243"/>
    </location>
</feature>
<evidence type="ECO:0000256" key="2">
    <source>
        <dbReference type="ARBA" id="ARBA00022643"/>
    </source>
</evidence>
<dbReference type="EMBL" id="VUOB01000052">
    <property type="protein sequence ID" value="KAA2256330.1"/>
    <property type="molecule type" value="Genomic_DNA"/>
</dbReference>
<dbReference type="InterPro" id="IPR019921">
    <property type="entry name" value="Lucif-like_OxRdtase_Rv2161c"/>
</dbReference>
<evidence type="ECO:0000256" key="4">
    <source>
        <dbReference type="ARBA" id="ARBA00023033"/>
    </source>
</evidence>
<evidence type="ECO:0000256" key="3">
    <source>
        <dbReference type="ARBA" id="ARBA00023002"/>
    </source>
</evidence>
<accession>A0A5B2WZF1</accession>
<evidence type="ECO:0000256" key="1">
    <source>
        <dbReference type="ARBA" id="ARBA00022630"/>
    </source>
</evidence>
<protein>
    <submittedName>
        <fullName evidence="6">TIGR03619 family F420-dependent LLM class oxidoreductase</fullName>
        <ecNumber evidence="6">1.-.-.-</ecNumber>
    </submittedName>
</protein>
<dbReference type="EC" id="1.-.-.-" evidence="6"/>
<dbReference type="GO" id="GO:0008726">
    <property type="term" value="F:alkanesulfonate monooxygenase activity"/>
    <property type="evidence" value="ECO:0007669"/>
    <property type="project" value="TreeGrafter"/>
</dbReference>
<dbReference type="OrthoDB" id="3206024at2"/>
<dbReference type="GO" id="GO:0046306">
    <property type="term" value="P:alkanesulfonate catabolic process"/>
    <property type="evidence" value="ECO:0007669"/>
    <property type="project" value="TreeGrafter"/>
</dbReference>
<keyword evidence="2" id="KW-0288">FMN</keyword>
<proteinExistence type="predicted"/>
<evidence type="ECO:0000313" key="6">
    <source>
        <dbReference type="EMBL" id="KAA2256330.1"/>
    </source>
</evidence>
<dbReference type="Proteomes" id="UP000323454">
    <property type="component" value="Unassembled WGS sequence"/>
</dbReference>
<gene>
    <name evidence="6" type="ORF">F0L68_26455</name>
</gene>
<keyword evidence="7" id="KW-1185">Reference proteome</keyword>
<evidence type="ECO:0000259" key="5">
    <source>
        <dbReference type="Pfam" id="PF00296"/>
    </source>
</evidence>